<dbReference type="Proteomes" id="UP000626109">
    <property type="component" value="Unassembled WGS sequence"/>
</dbReference>
<reference evidence="2" key="1">
    <citation type="submission" date="2021-02" db="EMBL/GenBank/DDBJ databases">
        <authorList>
            <person name="Dougan E. K."/>
            <person name="Rhodes N."/>
            <person name="Thang M."/>
            <person name="Chan C."/>
        </authorList>
    </citation>
    <scope>NUCLEOTIDE SEQUENCE</scope>
</reference>
<organism evidence="2 3">
    <name type="scientific">Polarella glacialis</name>
    <name type="common">Dinoflagellate</name>
    <dbReference type="NCBI Taxonomy" id="89957"/>
    <lineage>
        <taxon>Eukaryota</taxon>
        <taxon>Sar</taxon>
        <taxon>Alveolata</taxon>
        <taxon>Dinophyceae</taxon>
        <taxon>Suessiales</taxon>
        <taxon>Suessiaceae</taxon>
        <taxon>Polarella</taxon>
    </lineage>
</organism>
<feature type="region of interest" description="Disordered" evidence="1">
    <location>
        <begin position="346"/>
        <end position="414"/>
    </location>
</feature>
<sequence length="423" mass="44635">MFQYLKDNLLCSSDGSDGANTGGRPTTCCTGSGGSTRRRPGEVISSQGTPVMAMNEIPSAMPWDNPRKRSSTPVRTRNSGSPVQSFRSVPSFNLGSLRNSMSMRDSISAAGSSKQDDPGCGLYVNMQRGHGPRDRERGPKGMGSRSGTPPPTPMQQRRSSSRTMRATQAPGPVLQAAVYEALSEDPIDRIVQDLSRRLPQNGARALLMRRFSRGDYEVDGCRVALAFNGKEVYAYRIDDDERADGELLSSYLLRAADAALARSLAAGPMAASFASHTESMRMSMGSSAPLPPPGQNGYGGVLVRGSDGGSFLLGGSLGGSFYSNAGVPAAKDPRMEAMGVTLQAGLSRGPTSMQGGSFYTRPDQSVPAPPPPPNGHGIAGQAQAGFLPMQQPPKHAGGYPGPQPQVGFNRNRMYGQPSFVTVG</sequence>
<feature type="compositionally biased region" description="Low complexity" evidence="1">
    <location>
        <begin position="154"/>
        <end position="169"/>
    </location>
</feature>
<comment type="caution">
    <text evidence="2">The sequence shown here is derived from an EMBL/GenBank/DDBJ whole genome shotgun (WGS) entry which is preliminary data.</text>
</comment>
<dbReference type="AlphaFoldDB" id="A0A813LJU8"/>
<evidence type="ECO:0000313" key="2">
    <source>
        <dbReference type="EMBL" id="CAE8724360.1"/>
    </source>
</evidence>
<feature type="region of interest" description="Disordered" evidence="1">
    <location>
        <begin position="105"/>
        <end position="170"/>
    </location>
</feature>
<feature type="region of interest" description="Disordered" evidence="1">
    <location>
        <begin position="13"/>
        <end position="93"/>
    </location>
</feature>
<evidence type="ECO:0000256" key="1">
    <source>
        <dbReference type="SAM" id="MobiDB-lite"/>
    </source>
</evidence>
<protein>
    <submittedName>
        <fullName evidence="2">Uncharacterized protein</fullName>
    </submittedName>
</protein>
<feature type="compositionally biased region" description="Polar residues" evidence="1">
    <location>
        <begin position="71"/>
        <end position="93"/>
    </location>
</feature>
<proteinExistence type="predicted"/>
<name>A0A813LJU8_POLGL</name>
<dbReference type="EMBL" id="CAJNNW010034876">
    <property type="protein sequence ID" value="CAE8724360.1"/>
    <property type="molecule type" value="Genomic_DNA"/>
</dbReference>
<evidence type="ECO:0000313" key="3">
    <source>
        <dbReference type="Proteomes" id="UP000626109"/>
    </source>
</evidence>
<accession>A0A813LJU8</accession>
<gene>
    <name evidence="2" type="ORF">PGLA2088_LOCUS43680</name>
</gene>